<reference evidence="1 2" key="1">
    <citation type="submission" date="2018-08" db="EMBL/GenBank/DDBJ databases">
        <title>Recombination of ecologically and evolutionarily significant loci maintains genetic cohesion in the Pseudomonas syringae species complex.</title>
        <authorList>
            <person name="Dillon M."/>
            <person name="Thakur S."/>
            <person name="Almeida R.N.D."/>
            <person name="Weir B.S."/>
            <person name="Guttman D.S."/>
        </authorList>
    </citation>
    <scope>NUCLEOTIDE SEQUENCE [LARGE SCALE GENOMIC DNA]</scope>
    <source>
        <strain evidence="1 2">ICMP 3263</strain>
    </source>
</reference>
<sequence length="148" mass="15968">MKKAYGRLLSDFGTLQPAERELLRCCRLGIVARISPEKPAQPTPENCIRARFLRFMALGGEDNAPVHDLGVQLSGAYVKGYLNLKSIAVPVSLSLRSCTVENTIVLTDAKFAHSLVLFGSTINGLVADRVQVKGLLSLGKTISNGKIT</sequence>
<comment type="caution">
    <text evidence="1">The sequence shown here is derived from an EMBL/GenBank/DDBJ whole genome shotgun (WGS) entry which is preliminary data.</text>
</comment>
<dbReference type="RefSeq" id="WP_147480372.1">
    <property type="nucleotide sequence ID" value="NZ_RBUT01000033.1"/>
</dbReference>
<accession>A0A3M6D9E9</accession>
<organism evidence="1 2">
    <name type="scientific">Pseudomonas syringae pv. helianthi</name>
    <dbReference type="NCBI Taxonomy" id="251654"/>
    <lineage>
        <taxon>Bacteria</taxon>
        <taxon>Pseudomonadati</taxon>
        <taxon>Pseudomonadota</taxon>
        <taxon>Gammaproteobacteria</taxon>
        <taxon>Pseudomonadales</taxon>
        <taxon>Pseudomonadaceae</taxon>
        <taxon>Pseudomonas</taxon>
    </lineage>
</organism>
<protein>
    <submittedName>
        <fullName evidence="1">Uncharacterized protein</fullName>
    </submittedName>
</protein>
<gene>
    <name evidence="1" type="ORF">ALP10_02546</name>
</gene>
<dbReference type="Proteomes" id="UP000279173">
    <property type="component" value="Unassembled WGS sequence"/>
</dbReference>
<dbReference type="AlphaFoldDB" id="A0A3M6D9E9"/>
<dbReference type="EMBL" id="RBUT01000033">
    <property type="protein sequence ID" value="RMV52156.1"/>
    <property type="molecule type" value="Genomic_DNA"/>
</dbReference>
<name>A0A3M6D9E9_9PSED</name>
<evidence type="ECO:0000313" key="2">
    <source>
        <dbReference type="Proteomes" id="UP000279173"/>
    </source>
</evidence>
<evidence type="ECO:0000313" key="1">
    <source>
        <dbReference type="EMBL" id="RMV52156.1"/>
    </source>
</evidence>
<proteinExistence type="predicted"/>